<organism evidence="10 11">
    <name type="scientific">Pelomicrobium methylotrophicum</name>
    <dbReference type="NCBI Taxonomy" id="2602750"/>
    <lineage>
        <taxon>Bacteria</taxon>
        <taxon>Pseudomonadati</taxon>
        <taxon>Pseudomonadota</taxon>
        <taxon>Hydrogenophilia</taxon>
        <taxon>Hydrogenophilia incertae sedis</taxon>
        <taxon>Pelomicrobium</taxon>
    </lineage>
</organism>
<evidence type="ECO:0000313" key="11">
    <source>
        <dbReference type="Proteomes" id="UP000321201"/>
    </source>
</evidence>
<dbReference type="CDD" id="cd09725">
    <property type="entry name" value="Cas2_I_II_III"/>
    <property type="match status" value="1"/>
</dbReference>
<dbReference type="InterPro" id="IPR019199">
    <property type="entry name" value="Virulence_VapD/CRISPR_Cas2"/>
</dbReference>
<accession>A0A5C7EU05</accession>
<sequence>MAERDLYLAAYDVADPKRLRASLEFVKGYATGGQKSVYEIFLTPAEKASLLLGMAQLLNEAEDSFFLLRLDPRSRVYTLGVAIEPVDPPYFYFG</sequence>
<evidence type="ECO:0000256" key="6">
    <source>
        <dbReference type="ARBA" id="ARBA00022801"/>
    </source>
</evidence>
<dbReference type="AlphaFoldDB" id="A0A5C7EU05"/>
<feature type="binding site" evidence="9">
    <location>
        <position position="12"/>
    </location>
    <ligand>
        <name>Mg(2+)</name>
        <dbReference type="ChEBI" id="CHEBI:18420"/>
        <note>catalytic</note>
    </ligand>
</feature>
<dbReference type="EC" id="3.1.-.-" evidence="9"/>
<reference evidence="10 11" key="1">
    <citation type="submission" date="2019-08" db="EMBL/GenBank/DDBJ databases">
        <title>Pelomicrobium methylotrophicum gen. nov., sp. nov. a moderately thermophilic, facultatively anaerobic, lithoautotrophic and methylotrophic bacterium isolated from a terrestrial mud volcano.</title>
        <authorList>
            <person name="Slobodkina G.B."/>
            <person name="Merkel A.Y."/>
            <person name="Slobodkin A.I."/>
        </authorList>
    </citation>
    <scope>NUCLEOTIDE SEQUENCE [LARGE SCALE GENOMIC DNA]</scope>
    <source>
        <strain evidence="10 11">SM250</strain>
    </source>
</reference>
<dbReference type="GO" id="GO:0043571">
    <property type="term" value="P:maintenance of CRISPR repeat elements"/>
    <property type="evidence" value="ECO:0007669"/>
    <property type="project" value="UniProtKB-UniRule"/>
</dbReference>
<evidence type="ECO:0000256" key="7">
    <source>
        <dbReference type="ARBA" id="ARBA00022842"/>
    </source>
</evidence>
<dbReference type="Proteomes" id="UP000321201">
    <property type="component" value="Unassembled WGS sequence"/>
</dbReference>
<keyword evidence="5 9" id="KW-0255">Endonuclease</keyword>
<dbReference type="PANTHER" id="PTHR34405:SF3">
    <property type="entry name" value="CRISPR-ASSOCIATED ENDORIBONUCLEASE CAS2 3"/>
    <property type="match status" value="1"/>
</dbReference>
<dbReference type="GO" id="GO:0046872">
    <property type="term" value="F:metal ion binding"/>
    <property type="evidence" value="ECO:0007669"/>
    <property type="project" value="UniProtKB-UniRule"/>
</dbReference>
<evidence type="ECO:0000256" key="5">
    <source>
        <dbReference type="ARBA" id="ARBA00022759"/>
    </source>
</evidence>
<evidence type="ECO:0000256" key="4">
    <source>
        <dbReference type="ARBA" id="ARBA00022723"/>
    </source>
</evidence>
<name>A0A5C7EU05_9PROT</name>
<dbReference type="InterPro" id="IPR021127">
    <property type="entry name" value="CRISPR_associated_Cas2"/>
</dbReference>
<evidence type="ECO:0000256" key="2">
    <source>
        <dbReference type="ARBA" id="ARBA00009959"/>
    </source>
</evidence>
<dbReference type="GO" id="GO:0004521">
    <property type="term" value="F:RNA endonuclease activity"/>
    <property type="evidence" value="ECO:0007669"/>
    <property type="project" value="InterPro"/>
</dbReference>
<evidence type="ECO:0000256" key="9">
    <source>
        <dbReference type="HAMAP-Rule" id="MF_01471"/>
    </source>
</evidence>
<dbReference type="Pfam" id="PF09827">
    <property type="entry name" value="CRISPR_Cas2"/>
    <property type="match status" value="1"/>
</dbReference>
<dbReference type="RefSeq" id="WP_147800103.1">
    <property type="nucleotide sequence ID" value="NZ_VPFL01000013.1"/>
</dbReference>
<dbReference type="GO" id="GO:0016787">
    <property type="term" value="F:hydrolase activity"/>
    <property type="evidence" value="ECO:0007669"/>
    <property type="project" value="UniProtKB-KW"/>
</dbReference>
<dbReference type="Gene3D" id="3.30.70.240">
    <property type="match status" value="1"/>
</dbReference>
<protein>
    <recommendedName>
        <fullName evidence="9">CRISPR-associated endoribonuclease Cas2</fullName>
        <ecNumber evidence="9">3.1.-.-</ecNumber>
    </recommendedName>
</protein>
<keyword evidence="6 9" id="KW-0378">Hydrolase</keyword>
<dbReference type="SUPFAM" id="SSF143430">
    <property type="entry name" value="TTP0101/SSO1404-like"/>
    <property type="match status" value="1"/>
</dbReference>
<dbReference type="OrthoDB" id="9798176at2"/>
<evidence type="ECO:0000256" key="1">
    <source>
        <dbReference type="ARBA" id="ARBA00001946"/>
    </source>
</evidence>
<dbReference type="EMBL" id="VPFL01000013">
    <property type="protein sequence ID" value="TXF11474.1"/>
    <property type="molecule type" value="Genomic_DNA"/>
</dbReference>
<keyword evidence="3 9" id="KW-0540">Nuclease</keyword>
<evidence type="ECO:0000256" key="3">
    <source>
        <dbReference type="ARBA" id="ARBA00022722"/>
    </source>
</evidence>
<gene>
    <name evidence="9" type="primary">cas2</name>
    <name evidence="10" type="ORF">FR698_10210</name>
</gene>
<proteinExistence type="inferred from homology"/>
<evidence type="ECO:0000256" key="8">
    <source>
        <dbReference type="ARBA" id="ARBA00023118"/>
    </source>
</evidence>
<dbReference type="PANTHER" id="PTHR34405">
    <property type="entry name" value="CRISPR-ASSOCIATED ENDORIBONUCLEASE CAS2"/>
    <property type="match status" value="1"/>
</dbReference>
<dbReference type="InParanoid" id="A0A5C7EU05"/>
<comment type="cofactor">
    <cofactor evidence="1 9">
        <name>Mg(2+)</name>
        <dbReference type="ChEBI" id="CHEBI:18420"/>
    </cofactor>
</comment>
<keyword evidence="8 9" id="KW-0051">Antiviral defense</keyword>
<comment type="function">
    <text evidence="9">CRISPR (clustered regularly interspaced short palindromic repeat), is an adaptive immune system that provides protection against mobile genetic elements (viruses, transposable elements and conjugative plasmids). CRISPR clusters contain sequences complementary to antecedent mobile elements and target invading nucleic acids. CRISPR clusters are transcribed and processed into CRISPR RNA (crRNA). Functions as a ssRNA-specific endoribonuclease. Involved in the integration of spacer DNA into the CRISPR cassette.</text>
</comment>
<comment type="caution">
    <text evidence="10">The sequence shown here is derived from an EMBL/GenBank/DDBJ whole genome shotgun (WGS) entry which is preliminary data.</text>
</comment>
<comment type="subunit">
    <text evidence="9">Homodimer, forms a heterotetramer with a Cas1 homodimer.</text>
</comment>
<dbReference type="GO" id="GO:0051607">
    <property type="term" value="P:defense response to virus"/>
    <property type="evidence" value="ECO:0007669"/>
    <property type="project" value="UniProtKB-UniRule"/>
</dbReference>
<dbReference type="HAMAP" id="MF_01471">
    <property type="entry name" value="Cas2"/>
    <property type="match status" value="1"/>
</dbReference>
<keyword evidence="7 9" id="KW-0460">Magnesium</keyword>
<comment type="similarity">
    <text evidence="2 9">Belongs to the CRISPR-associated endoribonuclease Cas2 protein family.</text>
</comment>
<evidence type="ECO:0000313" key="10">
    <source>
        <dbReference type="EMBL" id="TXF11474.1"/>
    </source>
</evidence>
<keyword evidence="4 9" id="KW-0479">Metal-binding</keyword>
<keyword evidence="11" id="KW-1185">Reference proteome</keyword>